<dbReference type="PROSITE" id="PS00514">
    <property type="entry name" value="FIBRINOGEN_C_1"/>
    <property type="match status" value="1"/>
</dbReference>
<dbReference type="InterPro" id="IPR037579">
    <property type="entry name" value="FIB_ANG-like"/>
</dbReference>
<dbReference type="CDD" id="cd00087">
    <property type="entry name" value="FReD"/>
    <property type="match status" value="1"/>
</dbReference>
<sequence>MPSRPAMLLGGLLLIVASTTMAQQRGQEAAGSRQAHRVQQGQCSYTFVLPEPEPCPSEPEVFRVSNSPQRDSQGAALNLGEWSRQRIRQLEKMLENNTQWLQKLERYIQKNLRLELAQAQQHMVQNQTATMLELGTSLLTHTTAQTNKLTNVEAQFLNQTSRMEIQLLETLLSTNKLEKQLLLQDHELQRLQGHSSALETRVQALETQQQAELESLRGEKEQLRRLLGRQSGVLAGLQSTLHAASINSSLLQRQQQQLLQSVQRLMRVIAQGLGPQLQDPGLTFKYEAKNTSMKAVERVFQDCAEIQRFGANVSGVYTIRVANMTKPRKVFCDMETKGGGWTLIQRRENGNENFQRNWTDYKEGFGNPAGEHWLGNEVVYQLTSRGTYSFRVELQDWEGNEAYAQYDRFQLGSERQLYRLSLKGYSGTAGRQSTQSNNFSTLDADNDNCPCKCAQFLSGGWWFDACGLSNLNGIYYPVGQHLRKIDGIRWQYFKGPSYSLRATRMMVRPLGI</sequence>
<feature type="coiled-coil region" evidence="8">
    <location>
        <begin position="188"/>
        <end position="226"/>
    </location>
</feature>
<reference evidence="12" key="2">
    <citation type="submission" date="2025-08" db="UniProtKB">
        <authorList>
            <consortium name="RefSeq"/>
        </authorList>
    </citation>
    <scope>IDENTIFICATION</scope>
    <source>
        <tissue evidence="12">Tongue muscle</tissue>
    </source>
</reference>
<evidence type="ECO:0000313" key="11">
    <source>
        <dbReference type="Proteomes" id="UP001652640"/>
    </source>
</evidence>
<dbReference type="SUPFAM" id="SSF56496">
    <property type="entry name" value="Fibrinogen C-terminal domain-like"/>
    <property type="match status" value="1"/>
</dbReference>
<feature type="chain" id="PRO_5045431809" evidence="9">
    <location>
        <begin position="23"/>
        <end position="512"/>
    </location>
</feature>
<gene>
    <name evidence="12" type="primary">ANGPT4</name>
</gene>
<keyword evidence="6" id="KW-1015">Disulfide bond</keyword>
<evidence type="ECO:0000256" key="5">
    <source>
        <dbReference type="ARBA" id="ARBA00023054"/>
    </source>
</evidence>
<organism evidence="11 12">
    <name type="scientific">Odocoileus virginianus</name>
    <name type="common">White-tailed deer</name>
    <dbReference type="NCBI Taxonomy" id="9874"/>
    <lineage>
        <taxon>Eukaryota</taxon>
        <taxon>Metazoa</taxon>
        <taxon>Chordata</taxon>
        <taxon>Craniata</taxon>
        <taxon>Vertebrata</taxon>
        <taxon>Euteleostomi</taxon>
        <taxon>Mammalia</taxon>
        <taxon>Eutheria</taxon>
        <taxon>Laurasiatheria</taxon>
        <taxon>Artiodactyla</taxon>
        <taxon>Ruminantia</taxon>
        <taxon>Pecora</taxon>
        <taxon>Cervidae</taxon>
        <taxon>Odocoileinae</taxon>
        <taxon>Odocoileus</taxon>
    </lineage>
</organism>
<dbReference type="InterPro" id="IPR057439">
    <property type="entry name" value="ANG-1/2/4"/>
</dbReference>
<evidence type="ECO:0000313" key="12">
    <source>
        <dbReference type="RefSeq" id="XP_070328594.1"/>
    </source>
</evidence>
<dbReference type="Pfam" id="PF00147">
    <property type="entry name" value="Fibrinogen_C"/>
    <property type="match status" value="1"/>
</dbReference>
<feature type="signal peptide" evidence="9">
    <location>
        <begin position="1"/>
        <end position="22"/>
    </location>
</feature>
<proteinExistence type="predicted"/>
<evidence type="ECO:0000256" key="1">
    <source>
        <dbReference type="ARBA" id="ARBA00004613"/>
    </source>
</evidence>
<comment type="subcellular location">
    <subcellularLocation>
        <location evidence="1">Secreted</location>
    </subcellularLocation>
</comment>
<keyword evidence="3" id="KW-0037">Angiogenesis</keyword>
<dbReference type="InterPro" id="IPR036056">
    <property type="entry name" value="Fibrinogen-like_C"/>
</dbReference>
<dbReference type="InterPro" id="IPR002181">
    <property type="entry name" value="Fibrinogen_a/b/g_C_dom"/>
</dbReference>
<feature type="domain" description="Fibrinogen C-terminal" evidence="10">
    <location>
        <begin position="294"/>
        <end position="511"/>
    </location>
</feature>
<dbReference type="Gene3D" id="3.90.215.10">
    <property type="entry name" value="Gamma Fibrinogen, chain A, domain 1"/>
    <property type="match status" value="1"/>
</dbReference>
<dbReference type="InterPro" id="IPR020837">
    <property type="entry name" value="Fibrinogen_CS"/>
</dbReference>
<dbReference type="PANTHER" id="PTHR47221:SF5">
    <property type="entry name" value="FIBRINOGEN C-TERMINAL DOMAIN-CONTAINING PROTEIN"/>
    <property type="match status" value="1"/>
</dbReference>
<dbReference type="SMART" id="SM00186">
    <property type="entry name" value="FBG"/>
    <property type="match status" value="1"/>
</dbReference>
<evidence type="ECO:0000259" key="10">
    <source>
        <dbReference type="PROSITE" id="PS51406"/>
    </source>
</evidence>
<evidence type="ECO:0000256" key="7">
    <source>
        <dbReference type="ARBA" id="ARBA00023180"/>
    </source>
</evidence>
<dbReference type="GeneID" id="110141846"/>
<dbReference type="Proteomes" id="UP001652640">
    <property type="component" value="Chromosome 9"/>
</dbReference>
<evidence type="ECO:0000256" key="3">
    <source>
        <dbReference type="ARBA" id="ARBA00022657"/>
    </source>
</evidence>
<reference evidence="11" key="1">
    <citation type="journal article" date="2022" name="J. Hered.">
        <title>A De Novo Chromosome-Level Genome Assembly of the White-Tailed Deer, Odocoileus Virginianus.</title>
        <authorList>
            <person name="London E.W."/>
            <person name="Roca A.L."/>
            <person name="Novakofski J.E."/>
            <person name="Mateus-Pinilla N.E."/>
        </authorList>
    </citation>
    <scope>NUCLEOTIDE SEQUENCE [LARGE SCALE GENOMIC DNA]</scope>
</reference>
<keyword evidence="2" id="KW-0964">Secreted</keyword>
<keyword evidence="11" id="KW-1185">Reference proteome</keyword>
<keyword evidence="4 9" id="KW-0732">Signal</keyword>
<keyword evidence="5 8" id="KW-0175">Coiled coil</keyword>
<evidence type="ECO:0000256" key="6">
    <source>
        <dbReference type="ARBA" id="ARBA00023157"/>
    </source>
</evidence>
<accession>A0ABM4ILA3</accession>
<dbReference type="PANTHER" id="PTHR47221">
    <property type="entry name" value="FIBRINOGEN ALPHA CHAIN"/>
    <property type="match status" value="1"/>
</dbReference>
<keyword evidence="7" id="KW-0325">Glycoprotein</keyword>
<dbReference type="PROSITE" id="PS51406">
    <property type="entry name" value="FIBRINOGEN_C_2"/>
    <property type="match status" value="1"/>
</dbReference>
<dbReference type="Pfam" id="PF25443">
    <property type="entry name" value="ANG-1"/>
    <property type="match status" value="1"/>
</dbReference>
<dbReference type="InterPro" id="IPR014716">
    <property type="entry name" value="Fibrinogen_a/b/g_C_1"/>
</dbReference>
<evidence type="ECO:0000256" key="9">
    <source>
        <dbReference type="SAM" id="SignalP"/>
    </source>
</evidence>
<evidence type="ECO:0000256" key="2">
    <source>
        <dbReference type="ARBA" id="ARBA00022525"/>
    </source>
</evidence>
<dbReference type="NCBIfam" id="NF040941">
    <property type="entry name" value="GGGWT_bact"/>
    <property type="match status" value="1"/>
</dbReference>
<evidence type="ECO:0000256" key="8">
    <source>
        <dbReference type="SAM" id="Coils"/>
    </source>
</evidence>
<dbReference type="RefSeq" id="XP_070328594.1">
    <property type="nucleotide sequence ID" value="XM_070472493.1"/>
</dbReference>
<protein>
    <submittedName>
        <fullName evidence="12">Angiopoietin-4 isoform X1</fullName>
    </submittedName>
</protein>
<name>A0ABM4ILA3_ODOVR</name>
<evidence type="ECO:0000256" key="4">
    <source>
        <dbReference type="ARBA" id="ARBA00022729"/>
    </source>
</evidence>